<feature type="domain" description="Lipid/polyisoprenoid-binding YceI-like" evidence="2">
    <location>
        <begin position="3"/>
        <end position="173"/>
    </location>
</feature>
<dbReference type="PANTHER" id="PTHR34406:SF1">
    <property type="entry name" value="PROTEIN YCEI"/>
    <property type="match status" value="1"/>
</dbReference>
<name>A0A1E4R100_9BACI</name>
<sequence length="175" mass="19637">MKKYTIDISHSTLSFSVRHMMISRIHGTFESYNAEIAAANIEQMQDASISITIAVASVSTKNHDRDVHLVSPDFFDADIYPKIVFTSTYIDTQDDKTFLIHGDLTIKNITKPIVFTTVYTGNGVNPWAQEVYGFQAKAQIDRRDFNLVYNTILETGGVLISDEIDIVVDVELSPL</sequence>
<dbReference type="Gene3D" id="2.40.128.110">
    <property type="entry name" value="Lipid/polyisoprenoid-binding, YceI-like"/>
    <property type="match status" value="1"/>
</dbReference>
<comment type="similarity">
    <text evidence="1">Belongs to the UPF0312 family.</text>
</comment>
<dbReference type="InterPro" id="IPR036761">
    <property type="entry name" value="TTHA0802/YceI-like_sf"/>
</dbReference>
<dbReference type="PANTHER" id="PTHR34406">
    <property type="entry name" value="PROTEIN YCEI"/>
    <property type="match status" value="1"/>
</dbReference>
<gene>
    <name evidence="3" type="ORF">BG258_18735</name>
</gene>
<protein>
    <recommendedName>
        <fullName evidence="2">Lipid/polyisoprenoid-binding YceI-like domain-containing protein</fullName>
    </recommendedName>
</protein>
<dbReference type="OrthoDB" id="9811006at2"/>
<dbReference type="AlphaFoldDB" id="A0A1E4R100"/>
<reference evidence="3 4" key="1">
    <citation type="submission" date="2016-09" db="EMBL/GenBank/DDBJ databases">
        <title>Draft genome sequence of the soil isolate, Lysinibacillus fusiformis M5, a potential hypoxanthine producer.</title>
        <authorList>
            <person name="Gallegos-Monterrosa R."/>
            <person name="Maroti G."/>
            <person name="Balint B."/>
            <person name="Kovacs A.T."/>
        </authorList>
    </citation>
    <scope>NUCLEOTIDE SEQUENCE [LARGE SCALE GENOMIC DNA]</scope>
    <source>
        <strain evidence="3 4">M5</strain>
    </source>
</reference>
<evidence type="ECO:0000259" key="2">
    <source>
        <dbReference type="SMART" id="SM00867"/>
    </source>
</evidence>
<dbReference type="Pfam" id="PF04264">
    <property type="entry name" value="YceI"/>
    <property type="match status" value="1"/>
</dbReference>
<dbReference type="EMBL" id="MECQ01000002">
    <property type="protein sequence ID" value="ODV54109.1"/>
    <property type="molecule type" value="Genomic_DNA"/>
</dbReference>
<comment type="caution">
    <text evidence="3">The sequence shown here is derived from an EMBL/GenBank/DDBJ whole genome shotgun (WGS) entry which is preliminary data.</text>
</comment>
<dbReference type="SMART" id="SM00867">
    <property type="entry name" value="YceI"/>
    <property type="match status" value="1"/>
</dbReference>
<organism evidence="3 4">
    <name type="scientific">Lysinibacillus fusiformis</name>
    <dbReference type="NCBI Taxonomy" id="28031"/>
    <lineage>
        <taxon>Bacteria</taxon>
        <taxon>Bacillati</taxon>
        <taxon>Bacillota</taxon>
        <taxon>Bacilli</taxon>
        <taxon>Bacillales</taxon>
        <taxon>Bacillaceae</taxon>
        <taxon>Lysinibacillus</taxon>
    </lineage>
</organism>
<dbReference type="InterPro" id="IPR007372">
    <property type="entry name" value="Lipid/polyisoprenoid-bd_YceI"/>
</dbReference>
<evidence type="ECO:0000313" key="4">
    <source>
        <dbReference type="Proteomes" id="UP000094784"/>
    </source>
</evidence>
<dbReference type="SUPFAM" id="SSF101874">
    <property type="entry name" value="YceI-like"/>
    <property type="match status" value="1"/>
</dbReference>
<accession>A0A1E4R100</accession>
<dbReference type="Proteomes" id="UP000094784">
    <property type="component" value="Unassembled WGS sequence"/>
</dbReference>
<proteinExistence type="inferred from homology"/>
<evidence type="ECO:0000256" key="1">
    <source>
        <dbReference type="ARBA" id="ARBA00008812"/>
    </source>
</evidence>
<dbReference type="RefSeq" id="WP_069482849.1">
    <property type="nucleotide sequence ID" value="NZ_KV766182.1"/>
</dbReference>
<evidence type="ECO:0000313" key="3">
    <source>
        <dbReference type="EMBL" id="ODV54109.1"/>
    </source>
</evidence>